<feature type="transmembrane region" description="Helical" evidence="1">
    <location>
        <begin position="40"/>
        <end position="61"/>
    </location>
</feature>
<organism evidence="2 3">
    <name type="scientific">Agathobacter rectalis</name>
    <dbReference type="NCBI Taxonomy" id="39491"/>
    <lineage>
        <taxon>Bacteria</taxon>
        <taxon>Bacillati</taxon>
        <taxon>Bacillota</taxon>
        <taxon>Clostridia</taxon>
        <taxon>Lachnospirales</taxon>
        <taxon>Lachnospiraceae</taxon>
        <taxon>Agathobacter</taxon>
    </lineage>
</organism>
<evidence type="ECO:0000313" key="2">
    <source>
        <dbReference type="EMBL" id="RHL27549.1"/>
    </source>
</evidence>
<keyword evidence="1" id="KW-0812">Transmembrane</keyword>
<dbReference type="AlphaFoldDB" id="A0A415JU35"/>
<evidence type="ECO:0000313" key="3">
    <source>
        <dbReference type="Proteomes" id="UP000283297"/>
    </source>
</evidence>
<keyword evidence="1" id="KW-1133">Transmembrane helix</keyword>
<gene>
    <name evidence="2" type="ORF">DW028_10555</name>
</gene>
<reference evidence="2 3" key="1">
    <citation type="submission" date="2018-08" db="EMBL/GenBank/DDBJ databases">
        <title>A genome reference for cultivated species of the human gut microbiota.</title>
        <authorList>
            <person name="Zou Y."/>
            <person name="Xue W."/>
            <person name="Luo G."/>
        </authorList>
    </citation>
    <scope>NUCLEOTIDE SEQUENCE [LARGE SCALE GENOMIC DNA]</scope>
    <source>
        <strain evidence="2 3">AF38-24</strain>
    </source>
</reference>
<sequence>MKRMNTRTMKNLIVYRSLLLFIMLLSSISIVILLCLNRGTMEYILSIISIAVTCILGIVTYQQVDTQLKMDMVDKTPFLNCEFETEKIFDDKGANDIISNENLLFANKRYLIVEALADSLKEALFHLQIKNCSPVFIKKVDVLYKEQDLKCYVPVDNYRAKKCALENPEAEFLKKLSNDYCGSSIYGMTPDTVADVYIKVPFNCQTVEAHIKLAIETVHGYQYEEFMDIYATKIGFIEKKGLIYLITKCEMSVLNI</sequence>
<evidence type="ECO:0000256" key="1">
    <source>
        <dbReference type="SAM" id="Phobius"/>
    </source>
</evidence>
<accession>A0A415JU35</accession>
<proteinExistence type="predicted"/>
<comment type="caution">
    <text evidence="2">The sequence shown here is derived from an EMBL/GenBank/DDBJ whole genome shotgun (WGS) entry which is preliminary data.</text>
</comment>
<keyword evidence="1" id="KW-0472">Membrane</keyword>
<protein>
    <submittedName>
        <fullName evidence="2">Uncharacterized protein</fullName>
    </submittedName>
</protein>
<dbReference type="Proteomes" id="UP000283297">
    <property type="component" value="Unassembled WGS sequence"/>
</dbReference>
<dbReference type="EMBL" id="QRON01000007">
    <property type="protein sequence ID" value="RHL27549.1"/>
    <property type="molecule type" value="Genomic_DNA"/>
</dbReference>
<feature type="transmembrane region" description="Helical" evidence="1">
    <location>
        <begin position="12"/>
        <end position="34"/>
    </location>
</feature>
<name>A0A415JU35_9FIRM</name>